<keyword evidence="11" id="KW-0675">Receptor</keyword>
<keyword evidence="4" id="KW-0547">Nucleotide-binding</keyword>
<organism evidence="10 11">
    <name type="scientific">Elaeis guineensis var. tenera</name>
    <name type="common">Oil palm</name>
    <dbReference type="NCBI Taxonomy" id="51953"/>
    <lineage>
        <taxon>Eukaryota</taxon>
        <taxon>Viridiplantae</taxon>
        <taxon>Streptophyta</taxon>
        <taxon>Embryophyta</taxon>
        <taxon>Tracheophyta</taxon>
        <taxon>Spermatophyta</taxon>
        <taxon>Magnoliopsida</taxon>
        <taxon>Liliopsida</taxon>
        <taxon>Arecaceae</taxon>
        <taxon>Arecoideae</taxon>
        <taxon>Cocoseae</taxon>
        <taxon>Elaeidinae</taxon>
        <taxon>Elaeis</taxon>
    </lineage>
</organism>
<dbReference type="PROSITE" id="PS50011">
    <property type="entry name" value="PROTEIN_KINASE_DOM"/>
    <property type="match status" value="1"/>
</dbReference>
<dbReference type="InterPro" id="IPR008266">
    <property type="entry name" value="Tyr_kinase_AS"/>
</dbReference>
<dbReference type="GO" id="GO:0005524">
    <property type="term" value="F:ATP binding"/>
    <property type="evidence" value="ECO:0007669"/>
    <property type="project" value="UniProtKB-KW"/>
</dbReference>
<dbReference type="RefSeq" id="XP_010933195.3">
    <property type="nucleotide sequence ID" value="XM_010934893.3"/>
</dbReference>
<evidence type="ECO:0000256" key="7">
    <source>
        <dbReference type="ARBA" id="ARBA00047899"/>
    </source>
</evidence>
<comment type="catalytic activity">
    <reaction evidence="8">
        <text>L-seryl-[protein] + ATP = O-phospho-L-seryl-[protein] + ADP + H(+)</text>
        <dbReference type="Rhea" id="RHEA:17989"/>
        <dbReference type="Rhea" id="RHEA-COMP:9863"/>
        <dbReference type="Rhea" id="RHEA-COMP:11604"/>
        <dbReference type="ChEBI" id="CHEBI:15378"/>
        <dbReference type="ChEBI" id="CHEBI:29999"/>
        <dbReference type="ChEBI" id="CHEBI:30616"/>
        <dbReference type="ChEBI" id="CHEBI:83421"/>
        <dbReference type="ChEBI" id="CHEBI:456216"/>
        <dbReference type="EC" id="2.7.11.1"/>
    </reaction>
</comment>
<evidence type="ECO:0000256" key="4">
    <source>
        <dbReference type="ARBA" id="ARBA00022741"/>
    </source>
</evidence>
<dbReference type="Gene3D" id="1.10.510.10">
    <property type="entry name" value="Transferase(Phosphotransferase) domain 1"/>
    <property type="match status" value="1"/>
</dbReference>
<keyword evidence="3" id="KW-0808">Transferase</keyword>
<dbReference type="InterPro" id="IPR000719">
    <property type="entry name" value="Prot_kinase_dom"/>
</dbReference>
<evidence type="ECO:0000256" key="3">
    <source>
        <dbReference type="ARBA" id="ARBA00022679"/>
    </source>
</evidence>
<dbReference type="PANTHER" id="PTHR48005">
    <property type="entry name" value="LEUCINE RICH REPEAT KINASE 2"/>
    <property type="match status" value="1"/>
</dbReference>
<evidence type="ECO:0000256" key="8">
    <source>
        <dbReference type="ARBA" id="ARBA00048679"/>
    </source>
</evidence>
<protein>
    <recommendedName>
        <fullName evidence="1">non-specific serine/threonine protein kinase</fullName>
        <ecNumber evidence="1">2.7.11.1</ecNumber>
    </recommendedName>
</protein>
<evidence type="ECO:0000256" key="2">
    <source>
        <dbReference type="ARBA" id="ARBA00022527"/>
    </source>
</evidence>
<dbReference type="InParanoid" id="A0A6I9RVR6"/>
<dbReference type="PROSITE" id="PS00109">
    <property type="entry name" value="PROTEIN_KINASE_TYR"/>
    <property type="match status" value="1"/>
</dbReference>
<reference evidence="11" key="1">
    <citation type="submission" date="2025-08" db="UniProtKB">
        <authorList>
            <consortium name="RefSeq"/>
        </authorList>
    </citation>
    <scope>IDENTIFICATION</scope>
</reference>
<keyword evidence="5 11" id="KW-0418">Kinase</keyword>
<keyword evidence="2" id="KW-0723">Serine/threonine-protein kinase</keyword>
<keyword evidence="6" id="KW-0067">ATP-binding</keyword>
<name>A0A6I9RVR6_ELAGV</name>
<dbReference type="PANTHER" id="PTHR48005:SF70">
    <property type="entry name" value="MDIS1-INTERACTING RECEPTOR LIKE KINASE 2-LIKE"/>
    <property type="match status" value="1"/>
</dbReference>
<gene>
    <name evidence="11" type="primary">LOC105053642</name>
</gene>
<dbReference type="Proteomes" id="UP000504607">
    <property type="component" value="Chromosome 11"/>
</dbReference>
<evidence type="ECO:0000313" key="10">
    <source>
        <dbReference type="Proteomes" id="UP000504607"/>
    </source>
</evidence>
<feature type="domain" description="Protein kinase" evidence="9">
    <location>
        <begin position="1"/>
        <end position="190"/>
    </location>
</feature>
<dbReference type="AlphaFoldDB" id="A0A6I9RVR6"/>
<dbReference type="KEGG" id="egu:105053642"/>
<keyword evidence="10" id="KW-1185">Reference proteome</keyword>
<sequence>MERGSLATILKSEEAMQLDWTKRVNIVKDVAHAPSYMHHDCAPAIVHRDITSNNILLDVEFKACVSDFGIARLLRPDSSNWSMLAGTRGYVAPELAYTMRITEKCDVYSFGVVTLEVLVGEHPGDLTSTLSSSNGENTLLKDFLNPRLSLPMAQVADEVAKVVMIAQQCLDGNPQSRPTMQHVTQQLATLKTIDPSTSTRPNYVI</sequence>
<dbReference type="FunFam" id="1.10.510.10:FF:000445">
    <property type="entry name" value="MDIS1-interacting receptor like kinase 2"/>
    <property type="match status" value="1"/>
</dbReference>
<accession>A0A6I9RVR6</accession>
<dbReference type="OrthoDB" id="1913693at2759"/>
<evidence type="ECO:0000259" key="9">
    <source>
        <dbReference type="PROSITE" id="PS50011"/>
    </source>
</evidence>
<dbReference type="SUPFAM" id="SSF56112">
    <property type="entry name" value="Protein kinase-like (PK-like)"/>
    <property type="match status" value="1"/>
</dbReference>
<dbReference type="Pfam" id="PF00069">
    <property type="entry name" value="Pkinase"/>
    <property type="match status" value="1"/>
</dbReference>
<proteinExistence type="predicted"/>
<evidence type="ECO:0000256" key="6">
    <source>
        <dbReference type="ARBA" id="ARBA00022840"/>
    </source>
</evidence>
<dbReference type="GO" id="GO:0004674">
    <property type="term" value="F:protein serine/threonine kinase activity"/>
    <property type="evidence" value="ECO:0007669"/>
    <property type="project" value="UniProtKB-KW"/>
</dbReference>
<dbReference type="InterPro" id="IPR051420">
    <property type="entry name" value="Ser_Thr_Kinases_DiverseReg"/>
</dbReference>
<evidence type="ECO:0000313" key="11">
    <source>
        <dbReference type="RefSeq" id="XP_010933195.3"/>
    </source>
</evidence>
<dbReference type="EC" id="2.7.11.1" evidence="1"/>
<evidence type="ECO:0000256" key="1">
    <source>
        <dbReference type="ARBA" id="ARBA00012513"/>
    </source>
</evidence>
<dbReference type="InterPro" id="IPR011009">
    <property type="entry name" value="Kinase-like_dom_sf"/>
</dbReference>
<comment type="catalytic activity">
    <reaction evidence="7">
        <text>L-threonyl-[protein] + ATP = O-phospho-L-threonyl-[protein] + ADP + H(+)</text>
        <dbReference type="Rhea" id="RHEA:46608"/>
        <dbReference type="Rhea" id="RHEA-COMP:11060"/>
        <dbReference type="Rhea" id="RHEA-COMP:11605"/>
        <dbReference type="ChEBI" id="CHEBI:15378"/>
        <dbReference type="ChEBI" id="CHEBI:30013"/>
        <dbReference type="ChEBI" id="CHEBI:30616"/>
        <dbReference type="ChEBI" id="CHEBI:61977"/>
        <dbReference type="ChEBI" id="CHEBI:456216"/>
        <dbReference type="EC" id="2.7.11.1"/>
    </reaction>
</comment>
<evidence type="ECO:0000256" key="5">
    <source>
        <dbReference type="ARBA" id="ARBA00022777"/>
    </source>
</evidence>